<feature type="compositionally biased region" description="Basic and acidic residues" evidence="1">
    <location>
        <begin position="1265"/>
        <end position="1279"/>
    </location>
</feature>
<gene>
    <name evidence="3" type="ORF">QE152_g23204</name>
</gene>
<sequence>MPNKIERRSIREMIDLYNSKNYYHAELTPSTDLAPTYNNVPNKKIQISRNLVKDLIARIESGDTKPPPPPKTDYRRFLSTPHERVTIEEDMVKTRIQLFTKPDAQPNLNNMNRSQSTPHDKRYSAPVRKEGFLSLRNHFEVNQSESVELSDSDDEELTESNHLHDKDKGHSIISNYEQVLSDSSQASGQFDLPSTSTEENNTRLVTNEVTVLANMNGRSDTAEIDGKFEEILCQYGITDTGEFEEKFDKRRSYEIDWDAGYDLSDDGEFESITSNYGITDPTHEEEPTTNDEISSKIQNVSKYTQICWVNPNQSELQDVQDSSSSILERRLSSENIEPTPSTSWDLGLKIQAADDVTKEEISLTIQNQADSKYAQICWLNPINPNSSELQDVQDSSIFILERRLSSENIEPTPERRLSSENIEPTPTTNLDLGLETQAANDVPKKEISSTIQNEDDSKYTQICWLNPNSSELQDVQDSSSSILEARLSSENIESTPTTNLDLGLKSQAADDVTKAEISSTIQNEDDSKYTQICGLNPNPSEFQDVQDSSSSILERRLSSENIEPTPTNNLDFRLENQAEDVTKKEVSSTIQNEDDSKYVQISGLNPNLSELQDVQDSSSSILERRLSSENIEPTPTTNLDLGLENQAADDVPKEEISSTIQNEDDSKYTQICWLNPEFDSKYTQICWLNPNSSELQDVQDSSSSILERRLSSENIEPTPTSNLDLGLKNQAADDVTKEEISLTIQNQADSKYAQISSRCPTPTSSLDLGLQHQAADDVPKEKMSSTIQNEDDTKYVQISGLNPNPSELQDVQDSYSSILERRLSSENIEPTPTYSSILDLRLSSENIEPTPTSNLDLGLETQAANDVPKKEISSTIQNEDDSKYVQISSRCPRFLQFYSRILERRLSSENIEPTPTTSLDLGLENQAADDVPKEEISSTIQNEDDSKYIQICWLNPNPSELQDVQDSSSSILERRLSSENIEPTPTTNLDLELENQAADDLENQAADDITKEEIPSTIQNQADSKHAQICWLNPNLSELQDVQDSSSSILERRLSSENIEPTPTSSLDLGLQHQAADDVPKEKMSSTIQNEDDSKYVQICGLNSNLSELQDVQDSSNSILERRLSSENIEPTPTTSLDLGLKNQAADDVSKEEISSTIQNEDDSKYVQICWLNPNPSELQDVQHSSKSIPEEILVSDNIDTTPISSLDSGLEDLKSEEEEYNQIIGLNPEENISSLTQNQDESKYVQTCLNLSEPQDDQNSSRSIPERRLSSIPERRLSSENIAPTSSSSLGLSLKDSKLGKEECTEIIGLDPEVNHQVEDKVSENIEPTPSCSLDLTDSHPAVDEDLEMPRMPITTIIKLFESKCLNTARRPSLGDVRSIRTNFNHHKRRNSSADIKQPIRDKPNFERKKSDNNEAITKINIDKLRSIFDRQKGEKFKNINLLRNKLVHNEAITYAPKILDDVAVDTEDVRDLVQFYHKLFENLANPAFVLMSVYSMIYLVNELIKFLLYVFSIFC</sequence>
<feature type="region of interest" description="Disordered" evidence="1">
    <location>
        <begin position="961"/>
        <end position="987"/>
    </location>
</feature>
<keyword evidence="4" id="KW-1185">Reference proteome</keyword>
<feature type="compositionally biased region" description="Polar residues" evidence="1">
    <location>
        <begin position="1253"/>
        <end position="1264"/>
    </location>
</feature>
<dbReference type="EMBL" id="JASPKY010000229">
    <property type="protein sequence ID" value="KAK9718328.1"/>
    <property type="molecule type" value="Genomic_DNA"/>
</dbReference>
<feature type="compositionally biased region" description="Basic and acidic residues" evidence="1">
    <location>
        <begin position="1399"/>
        <end position="1409"/>
    </location>
</feature>
<accession>A0AAW1KIX0</accession>
<feature type="region of interest" description="Disordered" evidence="1">
    <location>
        <begin position="1387"/>
        <end position="1409"/>
    </location>
</feature>
<proteinExistence type="predicted"/>
<feature type="region of interest" description="Disordered" evidence="1">
    <location>
        <begin position="143"/>
        <end position="170"/>
    </location>
</feature>
<feature type="compositionally biased region" description="Polar residues" evidence="1">
    <location>
        <begin position="419"/>
        <end position="430"/>
    </location>
</feature>
<feature type="compositionally biased region" description="Polar residues" evidence="1">
    <location>
        <begin position="106"/>
        <end position="117"/>
    </location>
</feature>
<feature type="compositionally biased region" description="Acidic residues" evidence="1">
    <location>
        <begin position="148"/>
        <end position="158"/>
    </location>
</feature>
<evidence type="ECO:0000313" key="3">
    <source>
        <dbReference type="EMBL" id="KAK9718328.1"/>
    </source>
</evidence>
<feature type="region of interest" description="Disordered" evidence="1">
    <location>
        <begin position="1253"/>
        <end position="1296"/>
    </location>
</feature>
<keyword evidence="2" id="KW-1133">Transmembrane helix</keyword>
<protein>
    <submittedName>
        <fullName evidence="3">Uncharacterized protein</fullName>
    </submittedName>
</protein>
<dbReference type="Proteomes" id="UP001458880">
    <property type="component" value="Unassembled WGS sequence"/>
</dbReference>
<keyword evidence="2" id="KW-0472">Membrane</keyword>
<feature type="region of interest" description="Disordered" evidence="1">
    <location>
        <begin position="410"/>
        <end position="430"/>
    </location>
</feature>
<reference evidence="3 4" key="1">
    <citation type="journal article" date="2024" name="BMC Genomics">
        <title>De novo assembly and annotation of Popillia japonica's genome with initial clues to its potential as an invasive pest.</title>
        <authorList>
            <person name="Cucini C."/>
            <person name="Boschi S."/>
            <person name="Funari R."/>
            <person name="Cardaioli E."/>
            <person name="Iannotti N."/>
            <person name="Marturano G."/>
            <person name="Paoli F."/>
            <person name="Bruttini M."/>
            <person name="Carapelli A."/>
            <person name="Frati F."/>
            <person name="Nardi F."/>
        </authorList>
    </citation>
    <scope>NUCLEOTIDE SEQUENCE [LARGE SCALE GENOMIC DNA]</scope>
    <source>
        <strain evidence="3">DMR45628</strain>
    </source>
</reference>
<keyword evidence="2" id="KW-0812">Transmembrane</keyword>
<feature type="transmembrane region" description="Helical" evidence="2">
    <location>
        <begin position="1489"/>
        <end position="1513"/>
    </location>
</feature>
<name>A0AAW1KIX0_POPJA</name>
<evidence type="ECO:0000313" key="4">
    <source>
        <dbReference type="Proteomes" id="UP001458880"/>
    </source>
</evidence>
<evidence type="ECO:0000256" key="1">
    <source>
        <dbReference type="SAM" id="MobiDB-lite"/>
    </source>
</evidence>
<comment type="caution">
    <text evidence="3">The sequence shown here is derived from an EMBL/GenBank/DDBJ whole genome shotgun (WGS) entry which is preliminary data.</text>
</comment>
<organism evidence="3 4">
    <name type="scientific">Popillia japonica</name>
    <name type="common">Japanese beetle</name>
    <dbReference type="NCBI Taxonomy" id="7064"/>
    <lineage>
        <taxon>Eukaryota</taxon>
        <taxon>Metazoa</taxon>
        <taxon>Ecdysozoa</taxon>
        <taxon>Arthropoda</taxon>
        <taxon>Hexapoda</taxon>
        <taxon>Insecta</taxon>
        <taxon>Pterygota</taxon>
        <taxon>Neoptera</taxon>
        <taxon>Endopterygota</taxon>
        <taxon>Coleoptera</taxon>
        <taxon>Polyphaga</taxon>
        <taxon>Scarabaeiformia</taxon>
        <taxon>Scarabaeidae</taxon>
        <taxon>Rutelinae</taxon>
        <taxon>Popillia</taxon>
    </lineage>
</organism>
<evidence type="ECO:0000256" key="2">
    <source>
        <dbReference type="SAM" id="Phobius"/>
    </source>
</evidence>
<feature type="region of interest" description="Disordered" evidence="1">
    <location>
        <begin position="103"/>
        <end position="123"/>
    </location>
</feature>
<feature type="compositionally biased region" description="Basic and acidic residues" evidence="1">
    <location>
        <begin position="159"/>
        <end position="170"/>
    </location>
</feature>